<dbReference type="OrthoDB" id="979194at2"/>
<dbReference type="Proteomes" id="UP000011135">
    <property type="component" value="Unassembled WGS sequence"/>
</dbReference>
<gene>
    <name evidence="2" type="ORF">C900_04045</name>
</gene>
<reference evidence="2 3" key="1">
    <citation type="submission" date="2012-12" db="EMBL/GenBank/DDBJ databases">
        <title>Genome assembly of Fulvivirga imtechensis AK7.</title>
        <authorList>
            <person name="Nupur N."/>
            <person name="Khatri I."/>
            <person name="Kumar R."/>
            <person name="Subramanian S."/>
            <person name="Pinnaka A."/>
        </authorList>
    </citation>
    <scope>NUCLEOTIDE SEQUENCE [LARGE SCALE GENOMIC DNA]</scope>
    <source>
        <strain evidence="2 3">AK7</strain>
    </source>
</reference>
<dbReference type="InterPro" id="IPR025164">
    <property type="entry name" value="Toastrack_DUF4097"/>
</dbReference>
<dbReference type="Pfam" id="PF13349">
    <property type="entry name" value="DUF4097"/>
    <property type="match status" value="1"/>
</dbReference>
<dbReference type="RefSeq" id="WP_009581463.1">
    <property type="nucleotide sequence ID" value="NZ_AMZN01000055.1"/>
</dbReference>
<keyword evidence="3" id="KW-1185">Reference proteome</keyword>
<sequence>MKKINTLLFVALLLIAPRVIVAQEMSRSFSGVKKINLSTSSGDCILKKGSNHEVGVHLKHSFGSGYQPVIEQQGERLTIKEDFKKGSHRGSSKWTLTIPDGVDIKVNSGSGNMEAENLEINLKMNTGSGDIDFSRVSGDIDINTGSGDIALKGFTGDIKANTGSGNISAYRISGELKFNCGSGNISIKDSEAIFSANVGSGSIKATSVTLKGKSSFNSGSGDVEVFLASALQHNIALSSGSGDARLDFRGKKIEGEIVMKANKRNGAIKAPFDFDTIEEIDQDHNQIIVKKTAVIGDSKVKIQISTGSGTASIQ</sequence>
<dbReference type="EMBL" id="AMZN01000055">
    <property type="protein sequence ID" value="ELR70360.1"/>
    <property type="molecule type" value="Genomic_DNA"/>
</dbReference>
<evidence type="ECO:0000313" key="2">
    <source>
        <dbReference type="EMBL" id="ELR70360.1"/>
    </source>
</evidence>
<evidence type="ECO:0000259" key="1">
    <source>
        <dbReference type="Pfam" id="PF13349"/>
    </source>
</evidence>
<evidence type="ECO:0000313" key="3">
    <source>
        <dbReference type="Proteomes" id="UP000011135"/>
    </source>
</evidence>
<dbReference type="AlphaFoldDB" id="L8JNF9"/>
<dbReference type="eggNOG" id="COG3595">
    <property type="taxonomic scope" value="Bacteria"/>
</dbReference>
<comment type="caution">
    <text evidence="2">The sequence shown here is derived from an EMBL/GenBank/DDBJ whole genome shotgun (WGS) entry which is preliminary data.</text>
</comment>
<organism evidence="2 3">
    <name type="scientific">Fulvivirga imtechensis AK7</name>
    <dbReference type="NCBI Taxonomy" id="1237149"/>
    <lineage>
        <taxon>Bacteria</taxon>
        <taxon>Pseudomonadati</taxon>
        <taxon>Bacteroidota</taxon>
        <taxon>Cytophagia</taxon>
        <taxon>Cytophagales</taxon>
        <taxon>Fulvivirgaceae</taxon>
        <taxon>Fulvivirga</taxon>
    </lineage>
</organism>
<proteinExistence type="predicted"/>
<protein>
    <recommendedName>
        <fullName evidence="1">DUF4097 domain-containing protein</fullName>
    </recommendedName>
</protein>
<name>L8JNF9_9BACT</name>
<feature type="domain" description="DUF4097" evidence="1">
    <location>
        <begin position="139"/>
        <end position="313"/>
    </location>
</feature>
<dbReference type="STRING" id="1237149.C900_04045"/>
<accession>L8JNF9</accession>